<keyword evidence="2" id="KW-1185">Reference proteome</keyword>
<accession>A0A015JG68</accession>
<proteinExistence type="predicted"/>
<comment type="caution">
    <text evidence="1">The sequence shown here is derived from an EMBL/GenBank/DDBJ whole genome shotgun (WGS) entry which is preliminary data.</text>
</comment>
<evidence type="ECO:0000313" key="1">
    <source>
        <dbReference type="EMBL" id="EXX68512.1"/>
    </source>
</evidence>
<gene>
    <name evidence="1" type="ORF">RirG_104480</name>
</gene>
<organism evidence="1 2">
    <name type="scientific">Rhizophagus irregularis (strain DAOM 197198w)</name>
    <name type="common">Glomus intraradices</name>
    <dbReference type="NCBI Taxonomy" id="1432141"/>
    <lineage>
        <taxon>Eukaryota</taxon>
        <taxon>Fungi</taxon>
        <taxon>Fungi incertae sedis</taxon>
        <taxon>Mucoromycota</taxon>
        <taxon>Glomeromycotina</taxon>
        <taxon>Glomeromycetes</taxon>
        <taxon>Glomerales</taxon>
        <taxon>Glomeraceae</taxon>
        <taxon>Rhizophagus</taxon>
    </lineage>
</organism>
<name>A0A015JG68_RHIIW</name>
<dbReference type="OrthoDB" id="2323565at2759"/>
<dbReference type="HOGENOM" id="CLU_028913_2_1_1"/>
<sequence>MSCSKIFSGDLPELTNEIIKNFQNDYSTLHSCILVNRLWCRLAIPLLWENPFSISTGNYNFIEIYLYNLNDHLKTKLNEYQIIDCLLPSNTLFNYPSFIRYLNIRKITPSIEKWLEANDVTSKFSNIYFLPNLILESVLEFKRLINMSLIKLFIENEVNLHTFEIEINTYNSEYCDNILEMILQNPNFINKIGNLKVSILCSNTLTDNRVSQIINSHQNLKRILLGYDNLSLYQSLLLSKESSCSNTLNTIIFYSINLNGIINLVKVFEKLNVLESVHIIYCSYLGNFIQHIINLTKPFKLKSLFISGKLQIDLSQALLQKSGNYLENFGYENYFEGSDYVTIYNQSFKQQLLELVIKYCRNIKFLDLDRFKIHITSPIFDLIENIKQKLNYLSISVRNCEDSNINLILQNLGKTLPSKLEYLNLILYIEAKDFEVFLKNSQDIFFKKLLINNVMREYNENINILPYIKEYIMKKKRVKYLAIKNTLISRYNRYNRYNRKNVDLFNLKDEVKEFNSHNIKVLGYANLSTDIYKFVNENN</sequence>
<dbReference type="STRING" id="1432141.A0A015JG68"/>
<dbReference type="EMBL" id="JEMT01017264">
    <property type="protein sequence ID" value="EXX68512.1"/>
    <property type="molecule type" value="Genomic_DNA"/>
</dbReference>
<dbReference type="AlphaFoldDB" id="A0A015JG68"/>
<dbReference type="Proteomes" id="UP000022910">
    <property type="component" value="Unassembled WGS sequence"/>
</dbReference>
<evidence type="ECO:0000313" key="2">
    <source>
        <dbReference type="Proteomes" id="UP000022910"/>
    </source>
</evidence>
<evidence type="ECO:0008006" key="3">
    <source>
        <dbReference type="Google" id="ProtNLM"/>
    </source>
</evidence>
<reference evidence="1 2" key="1">
    <citation type="submission" date="2014-02" db="EMBL/GenBank/DDBJ databases">
        <title>Single nucleus genome sequencing reveals high similarity among nuclei of an endomycorrhizal fungus.</title>
        <authorList>
            <person name="Lin K."/>
            <person name="Geurts R."/>
            <person name="Zhang Z."/>
            <person name="Limpens E."/>
            <person name="Saunders D.G."/>
            <person name="Mu D."/>
            <person name="Pang E."/>
            <person name="Cao H."/>
            <person name="Cha H."/>
            <person name="Lin T."/>
            <person name="Zhou Q."/>
            <person name="Shang Y."/>
            <person name="Li Y."/>
            <person name="Ivanov S."/>
            <person name="Sharma T."/>
            <person name="Velzen R.V."/>
            <person name="Ruijter N.D."/>
            <person name="Aanen D.K."/>
            <person name="Win J."/>
            <person name="Kamoun S."/>
            <person name="Bisseling T."/>
            <person name="Huang S."/>
        </authorList>
    </citation>
    <scope>NUCLEOTIDE SEQUENCE [LARGE SCALE GENOMIC DNA]</scope>
    <source>
        <strain evidence="2">DAOM197198w</strain>
    </source>
</reference>
<protein>
    <recommendedName>
        <fullName evidence="3">F-box domain-containing protein</fullName>
    </recommendedName>
</protein>